<organism evidence="7 8">
    <name type="scientific">Nakamurella alba</name>
    <dbReference type="NCBI Taxonomy" id="2665158"/>
    <lineage>
        <taxon>Bacteria</taxon>
        <taxon>Bacillati</taxon>
        <taxon>Actinomycetota</taxon>
        <taxon>Actinomycetes</taxon>
        <taxon>Nakamurellales</taxon>
        <taxon>Nakamurellaceae</taxon>
        <taxon>Nakamurella</taxon>
    </lineage>
</organism>
<dbReference type="InterPro" id="IPR024163">
    <property type="entry name" value="Aerotolerance_reg_N"/>
</dbReference>
<evidence type="ECO:0000256" key="2">
    <source>
        <dbReference type="ARBA" id="ARBA00022692"/>
    </source>
</evidence>
<evidence type="ECO:0000256" key="1">
    <source>
        <dbReference type="ARBA" id="ARBA00022475"/>
    </source>
</evidence>
<keyword evidence="2 5" id="KW-0812">Transmembrane</keyword>
<feature type="transmembrane region" description="Helical" evidence="5">
    <location>
        <begin position="6"/>
        <end position="26"/>
    </location>
</feature>
<dbReference type="AlphaFoldDB" id="A0A7K1FI88"/>
<protein>
    <submittedName>
        <fullName evidence="7">VWA domain-containing protein</fullName>
    </submittedName>
</protein>
<dbReference type="PANTHER" id="PTHR22550:SF5">
    <property type="entry name" value="LEUCINE ZIPPER PROTEIN 4"/>
    <property type="match status" value="1"/>
</dbReference>
<feature type="transmembrane region" description="Helical" evidence="5">
    <location>
        <begin position="297"/>
        <end position="317"/>
    </location>
</feature>
<dbReference type="Pfam" id="PF13519">
    <property type="entry name" value="VWA_2"/>
    <property type="match status" value="1"/>
</dbReference>
<sequence>MRFAHPAWFLLGIALLAVLVGYLLALRRARRYTLRFANLELLEKVAPKRPGLARHIPVAGLMVGLILLTVALSGPTDEVKVPRNRATVMLAIDVSLSMEATDVAPNRLDAAKSAAEQFVQDLTPGVNLGLVSFAGISTVLVSPTTERAPVTAAIGALKLDERTATGEAVISCLQTIELFSRTIATADGSTEAPPARIVLMTDGKRTVGRTEEEAAQMAAAAKIPVSVIAFGTNHGTITTEGQEIPVPLDTTAMKQIAQISGGDFHTAASEEELKSVYAELGEQIGYETKDEDVSRPWMIAGTILVLLGAAAGLVFGARIP</sequence>
<evidence type="ECO:0000313" key="7">
    <source>
        <dbReference type="EMBL" id="MTD13800.1"/>
    </source>
</evidence>
<feature type="domain" description="VWFA" evidence="6">
    <location>
        <begin position="87"/>
        <end position="280"/>
    </location>
</feature>
<keyword evidence="3 5" id="KW-1133">Transmembrane helix</keyword>
<proteinExistence type="predicted"/>
<accession>A0A7K1FI88</accession>
<dbReference type="InterPro" id="IPR036465">
    <property type="entry name" value="vWFA_dom_sf"/>
</dbReference>
<keyword evidence="1" id="KW-1003">Cell membrane</keyword>
<gene>
    <name evidence="7" type="ORF">GIS00_07580</name>
</gene>
<dbReference type="Proteomes" id="UP000460221">
    <property type="component" value="Unassembled WGS sequence"/>
</dbReference>
<dbReference type="PANTHER" id="PTHR22550">
    <property type="entry name" value="SPORE GERMINATION PROTEIN"/>
    <property type="match status" value="1"/>
</dbReference>
<dbReference type="InterPro" id="IPR002035">
    <property type="entry name" value="VWF_A"/>
</dbReference>
<dbReference type="SUPFAM" id="SSF53300">
    <property type="entry name" value="vWA-like"/>
    <property type="match status" value="1"/>
</dbReference>
<dbReference type="InterPro" id="IPR050768">
    <property type="entry name" value="UPF0353/GerABKA_families"/>
</dbReference>
<keyword evidence="8" id="KW-1185">Reference proteome</keyword>
<evidence type="ECO:0000256" key="3">
    <source>
        <dbReference type="ARBA" id="ARBA00022989"/>
    </source>
</evidence>
<keyword evidence="4 5" id="KW-0472">Membrane</keyword>
<name>A0A7K1FI88_9ACTN</name>
<dbReference type="PROSITE" id="PS50234">
    <property type="entry name" value="VWFA"/>
    <property type="match status" value="1"/>
</dbReference>
<dbReference type="SMART" id="SM00327">
    <property type="entry name" value="VWA"/>
    <property type="match status" value="1"/>
</dbReference>
<dbReference type="EMBL" id="WLYK01000001">
    <property type="protein sequence ID" value="MTD13800.1"/>
    <property type="molecule type" value="Genomic_DNA"/>
</dbReference>
<evidence type="ECO:0000313" key="8">
    <source>
        <dbReference type="Proteomes" id="UP000460221"/>
    </source>
</evidence>
<reference evidence="7 8" key="1">
    <citation type="submission" date="2019-11" db="EMBL/GenBank/DDBJ databases">
        <authorList>
            <person name="Jiang L.-Q."/>
        </authorList>
    </citation>
    <scope>NUCLEOTIDE SEQUENCE [LARGE SCALE GENOMIC DNA]</scope>
    <source>
        <strain evidence="7 8">YIM 132087</strain>
    </source>
</reference>
<evidence type="ECO:0000256" key="4">
    <source>
        <dbReference type="ARBA" id="ARBA00023136"/>
    </source>
</evidence>
<comment type="caution">
    <text evidence="7">The sequence shown here is derived from an EMBL/GenBank/DDBJ whole genome shotgun (WGS) entry which is preliminary data.</text>
</comment>
<dbReference type="RefSeq" id="WP_154767570.1">
    <property type="nucleotide sequence ID" value="NZ_WLYK01000001.1"/>
</dbReference>
<dbReference type="Gene3D" id="3.40.50.410">
    <property type="entry name" value="von Willebrand factor, type A domain"/>
    <property type="match status" value="1"/>
</dbReference>
<dbReference type="Pfam" id="PF07584">
    <property type="entry name" value="BatA"/>
    <property type="match status" value="1"/>
</dbReference>
<evidence type="ECO:0000259" key="6">
    <source>
        <dbReference type="PROSITE" id="PS50234"/>
    </source>
</evidence>
<evidence type="ECO:0000256" key="5">
    <source>
        <dbReference type="SAM" id="Phobius"/>
    </source>
</evidence>